<keyword evidence="1" id="KW-1133">Transmembrane helix</keyword>
<dbReference type="NCBIfam" id="TIGR02595">
    <property type="entry name" value="PEP_CTERM"/>
    <property type="match status" value="1"/>
</dbReference>
<evidence type="ECO:0000313" key="5">
    <source>
        <dbReference type="Proteomes" id="UP000249633"/>
    </source>
</evidence>
<name>A0A2W5DIV3_9BURK</name>
<evidence type="ECO:0000313" key="4">
    <source>
        <dbReference type="EMBL" id="PZP28340.1"/>
    </source>
</evidence>
<dbReference type="EMBL" id="QFOD01000023">
    <property type="protein sequence ID" value="PZP28340.1"/>
    <property type="molecule type" value="Genomic_DNA"/>
</dbReference>
<evidence type="ECO:0000256" key="1">
    <source>
        <dbReference type="SAM" id="Phobius"/>
    </source>
</evidence>
<keyword evidence="2" id="KW-0732">Signal</keyword>
<dbReference type="InterPro" id="IPR013424">
    <property type="entry name" value="Ice-binding_C"/>
</dbReference>
<gene>
    <name evidence="4" type="ORF">DI603_19445</name>
</gene>
<evidence type="ECO:0000259" key="3">
    <source>
        <dbReference type="Pfam" id="PF07589"/>
    </source>
</evidence>
<feature type="domain" description="Ice-binding protein C-terminal" evidence="3">
    <location>
        <begin position="197"/>
        <end position="221"/>
    </location>
</feature>
<feature type="signal peptide" evidence="2">
    <location>
        <begin position="1"/>
        <end position="25"/>
    </location>
</feature>
<keyword evidence="1" id="KW-0812">Transmembrane</keyword>
<keyword evidence="1" id="KW-0472">Membrane</keyword>
<protein>
    <recommendedName>
        <fullName evidence="3">Ice-binding protein C-terminal domain-containing protein</fullName>
    </recommendedName>
</protein>
<proteinExistence type="predicted"/>
<accession>A0A2W5DIV3</accession>
<organism evidence="4 5">
    <name type="scientific">Roseateles depolymerans</name>
    <dbReference type="NCBI Taxonomy" id="76731"/>
    <lineage>
        <taxon>Bacteria</taxon>
        <taxon>Pseudomonadati</taxon>
        <taxon>Pseudomonadota</taxon>
        <taxon>Betaproteobacteria</taxon>
        <taxon>Burkholderiales</taxon>
        <taxon>Sphaerotilaceae</taxon>
        <taxon>Roseateles</taxon>
    </lineage>
</organism>
<reference evidence="4 5" key="1">
    <citation type="submission" date="2017-08" db="EMBL/GenBank/DDBJ databases">
        <title>Infants hospitalized years apart are colonized by the same room-sourced microbial strains.</title>
        <authorList>
            <person name="Brooks B."/>
            <person name="Olm M.R."/>
            <person name="Firek B.A."/>
            <person name="Baker R."/>
            <person name="Thomas B.C."/>
            <person name="Morowitz M.J."/>
            <person name="Banfield J.F."/>
        </authorList>
    </citation>
    <scope>NUCLEOTIDE SEQUENCE [LARGE SCALE GENOMIC DNA]</scope>
    <source>
        <strain evidence="4">S2_012_000_R2_81</strain>
    </source>
</reference>
<feature type="chain" id="PRO_5016093349" description="Ice-binding protein C-terminal domain-containing protein" evidence="2">
    <location>
        <begin position="26"/>
        <end position="223"/>
    </location>
</feature>
<comment type="caution">
    <text evidence="4">The sequence shown here is derived from an EMBL/GenBank/DDBJ whole genome shotgun (WGS) entry which is preliminary data.</text>
</comment>
<evidence type="ECO:0000256" key="2">
    <source>
        <dbReference type="SAM" id="SignalP"/>
    </source>
</evidence>
<feature type="transmembrane region" description="Helical" evidence="1">
    <location>
        <begin position="201"/>
        <end position="218"/>
    </location>
</feature>
<dbReference type="Proteomes" id="UP000249633">
    <property type="component" value="Unassembled WGS sequence"/>
</dbReference>
<dbReference type="Pfam" id="PF07589">
    <property type="entry name" value="PEP-CTERM"/>
    <property type="match status" value="1"/>
</dbReference>
<sequence length="223" mass="22811">MKLAHFAGRSLACGGLLLGLGLAHADITVYADASAFNAAITSAGVETFFGVAQDAASSSPMYRRTQLGTIYTYQAQASSSSLVGAGTEDDNWLTANVATDVITFSNFSAGITAFGGNFFGSDFNGQYQLGTVTLSVTDASGATLTQTLADATELSFLGFVSNGAQIVSVSLYSDPLASSDSLWPTARQLVFGQAIAAVPEPASALLLALGLGGVGLLSRRRKA</sequence>
<dbReference type="AlphaFoldDB" id="A0A2W5DIV3"/>